<protein>
    <submittedName>
        <fullName evidence="2">Uncharacterized protein</fullName>
    </submittedName>
</protein>
<keyword evidence="1" id="KW-0732">Signal</keyword>
<name>A0A1D2M3W9_ORCCI</name>
<keyword evidence="3" id="KW-1185">Reference proteome</keyword>
<evidence type="ECO:0000256" key="1">
    <source>
        <dbReference type="SAM" id="SignalP"/>
    </source>
</evidence>
<accession>A0A1D2M3W9</accession>
<comment type="caution">
    <text evidence="2">The sequence shown here is derived from an EMBL/GenBank/DDBJ whole genome shotgun (WGS) entry which is preliminary data.</text>
</comment>
<reference evidence="2 3" key="1">
    <citation type="journal article" date="2016" name="Genome Biol. Evol.">
        <title>Gene Family Evolution Reflects Adaptation to Soil Environmental Stressors in the Genome of the Collembolan Orchesella cincta.</title>
        <authorList>
            <person name="Faddeeva-Vakhrusheva A."/>
            <person name="Derks M.F."/>
            <person name="Anvar S.Y."/>
            <person name="Agamennone V."/>
            <person name="Suring W."/>
            <person name="Smit S."/>
            <person name="van Straalen N.M."/>
            <person name="Roelofs D."/>
        </authorList>
    </citation>
    <scope>NUCLEOTIDE SEQUENCE [LARGE SCALE GENOMIC DNA]</scope>
    <source>
        <tissue evidence="2">Mixed pool</tissue>
    </source>
</reference>
<feature type="chain" id="PRO_5008903441" evidence="1">
    <location>
        <begin position="22"/>
        <end position="67"/>
    </location>
</feature>
<dbReference type="AlphaFoldDB" id="A0A1D2M3W9"/>
<feature type="non-terminal residue" evidence="2">
    <location>
        <position position="1"/>
    </location>
</feature>
<sequence length="67" mass="7761">ISILKILTVSIHLMIIGMIPSQLKTDHRQEKLAAAPLLFKEVVIRTDGGQLPEKEVWLKWKQSWLRD</sequence>
<organism evidence="2 3">
    <name type="scientific">Orchesella cincta</name>
    <name type="common">Springtail</name>
    <name type="synonym">Podura cincta</name>
    <dbReference type="NCBI Taxonomy" id="48709"/>
    <lineage>
        <taxon>Eukaryota</taxon>
        <taxon>Metazoa</taxon>
        <taxon>Ecdysozoa</taxon>
        <taxon>Arthropoda</taxon>
        <taxon>Hexapoda</taxon>
        <taxon>Collembola</taxon>
        <taxon>Entomobryomorpha</taxon>
        <taxon>Entomobryoidea</taxon>
        <taxon>Orchesellidae</taxon>
        <taxon>Orchesellinae</taxon>
        <taxon>Orchesella</taxon>
    </lineage>
</organism>
<gene>
    <name evidence="2" type="ORF">Ocin01_19005</name>
</gene>
<proteinExistence type="predicted"/>
<dbReference type="EMBL" id="LJIJ01004865">
    <property type="protein sequence ID" value="ODM87677.1"/>
    <property type="molecule type" value="Genomic_DNA"/>
</dbReference>
<feature type="signal peptide" evidence="1">
    <location>
        <begin position="1"/>
        <end position="21"/>
    </location>
</feature>
<dbReference type="Proteomes" id="UP000094527">
    <property type="component" value="Unassembled WGS sequence"/>
</dbReference>
<evidence type="ECO:0000313" key="3">
    <source>
        <dbReference type="Proteomes" id="UP000094527"/>
    </source>
</evidence>
<evidence type="ECO:0000313" key="2">
    <source>
        <dbReference type="EMBL" id="ODM87677.1"/>
    </source>
</evidence>